<dbReference type="PANTHER" id="PTHR10272:SF0">
    <property type="entry name" value="PLATELET-ACTIVATING FACTOR ACETYLHYDROLASE"/>
    <property type="match status" value="1"/>
</dbReference>
<gene>
    <name evidence="5" type="ORF">N475_20320</name>
</gene>
<evidence type="ECO:0000313" key="6">
    <source>
        <dbReference type="Proteomes" id="UP000076643"/>
    </source>
</evidence>
<dbReference type="AlphaFoldDB" id="A0A166VR77"/>
<keyword evidence="6" id="KW-1185">Reference proteome</keyword>
<name>A0A166VR77_9GAMM</name>
<evidence type="ECO:0008006" key="7">
    <source>
        <dbReference type="Google" id="ProtNLM"/>
    </source>
</evidence>
<dbReference type="RefSeq" id="WP_063365729.1">
    <property type="nucleotide sequence ID" value="NZ_AQHB01000030.1"/>
</dbReference>
<comment type="caution">
    <text evidence="5">The sequence shown here is derived from an EMBL/GenBank/DDBJ whole genome shotgun (WGS) entry which is preliminary data.</text>
</comment>
<dbReference type="PATRIC" id="fig|1365250.3.peg.3773"/>
<evidence type="ECO:0000256" key="3">
    <source>
        <dbReference type="ARBA" id="ARBA00023098"/>
    </source>
</evidence>
<sequence>MKHYPLVGCFLALLFFVHSGYAQSQEYPVGVTYIAATDYSRTEKLTPQYDDYRDILIKIWYPAAIESDQSTSYLHFHTEEFPYSTTTPSSEDLQFHAYLKTLPFKTFKNVPMAQTDTPFPVVLYSHGYQSTIEDKEILMIELAKRGYIVASVGHPHHAGFVTQSLGKSATYDSDARANDFYISDQADVNFDELVAELLQLAGRPLNDSEIARVYQLMKWTEGDRLALKLWVQDMHFALDQLTRLQYGHYWGINYLGDHLSSFKGQFDLTKLAAVGLSFGGPTVAAFCEQVYQCKAAVNLDGIHYNLAPTVPQSKPYLMMHSDTPLSADFPIVFNQQKADTYMMSIDGALHWDFSDLPYILPNDRGQGLLGTIDPYLVTEIVNTASLEFIDLYIKGNSTRADYVSTLASFEPIQLQSKIGENHEN</sequence>
<dbReference type="Gene3D" id="3.40.50.1820">
    <property type="entry name" value="alpha/beta hydrolase"/>
    <property type="match status" value="1"/>
</dbReference>
<dbReference type="SUPFAM" id="SSF53474">
    <property type="entry name" value="alpha/beta-Hydrolases"/>
    <property type="match status" value="1"/>
</dbReference>
<dbReference type="EMBL" id="AUYB01000124">
    <property type="protein sequence ID" value="KZN33350.1"/>
    <property type="molecule type" value="Genomic_DNA"/>
</dbReference>
<organism evidence="5 6">
    <name type="scientific">Pseudoalteromonas luteoviolacea DSM 6061</name>
    <dbReference type="NCBI Taxonomy" id="1365250"/>
    <lineage>
        <taxon>Bacteria</taxon>
        <taxon>Pseudomonadati</taxon>
        <taxon>Pseudomonadota</taxon>
        <taxon>Gammaproteobacteria</taxon>
        <taxon>Alteromonadales</taxon>
        <taxon>Pseudoalteromonadaceae</taxon>
        <taxon>Pseudoalteromonas</taxon>
    </lineage>
</organism>
<accession>A0A166VR77</accession>
<evidence type="ECO:0000256" key="4">
    <source>
        <dbReference type="SAM" id="SignalP"/>
    </source>
</evidence>
<proteinExistence type="predicted"/>
<feature type="chain" id="PRO_5007881323" description="Platelet-activating factor acetylhydrolase" evidence="4">
    <location>
        <begin position="25"/>
        <end position="424"/>
    </location>
</feature>
<reference evidence="5 6" key="1">
    <citation type="submission" date="2013-07" db="EMBL/GenBank/DDBJ databases">
        <title>Comparative Genomic and Metabolomic Analysis of Twelve Strains of Pseudoalteromonas luteoviolacea.</title>
        <authorList>
            <person name="Vynne N.G."/>
            <person name="Mansson M."/>
            <person name="Gram L."/>
        </authorList>
    </citation>
    <scope>NUCLEOTIDE SEQUENCE [LARGE SCALE GENOMIC DNA]</scope>
    <source>
        <strain evidence="5 6">DSM 6061</strain>
    </source>
</reference>
<dbReference type="InterPro" id="IPR029058">
    <property type="entry name" value="AB_hydrolase_fold"/>
</dbReference>
<protein>
    <recommendedName>
        <fullName evidence="7">Platelet-activating factor acetylhydrolase</fullName>
    </recommendedName>
</protein>
<dbReference type="Pfam" id="PF03403">
    <property type="entry name" value="PAF-AH_p_II"/>
    <property type="match status" value="1"/>
</dbReference>
<feature type="signal peptide" evidence="4">
    <location>
        <begin position="1"/>
        <end position="24"/>
    </location>
</feature>
<keyword evidence="2" id="KW-0442">Lipid degradation</keyword>
<evidence type="ECO:0000256" key="1">
    <source>
        <dbReference type="ARBA" id="ARBA00022801"/>
    </source>
</evidence>
<dbReference type="GO" id="GO:0016042">
    <property type="term" value="P:lipid catabolic process"/>
    <property type="evidence" value="ECO:0007669"/>
    <property type="project" value="UniProtKB-KW"/>
</dbReference>
<keyword evidence="3" id="KW-0443">Lipid metabolism</keyword>
<keyword evidence="1" id="KW-0378">Hydrolase</keyword>
<evidence type="ECO:0000256" key="2">
    <source>
        <dbReference type="ARBA" id="ARBA00022963"/>
    </source>
</evidence>
<keyword evidence="4" id="KW-0732">Signal</keyword>
<dbReference type="PANTHER" id="PTHR10272">
    <property type="entry name" value="PLATELET-ACTIVATING FACTOR ACETYLHYDROLASE"/>
    <property type="match status" value="1"/>
</dbReference>
<dbReference type="Proteomes" id="UP000076643">
    <property type="component" value="Unassembled WGS sequence"/>
</dbReference>
<dbReference type="GO" id="GO:0003847">
    <property type="term" value="F:1-alkyl-2-acetylglycerophosphocholine esterase activity"/>
    <property type="evidence" value="ECO:0007669"/>
    <property type="project" value="TreeGrafter"/>
</dbReference>
<evidence type="ECO:0000313" key="5">
    <source>
        <dbReference type="EMBL" id="KZN33350.1"/>
    </source>
</evidence>